<protein>
    <recommendedName>
        <fullName evidence="1">Integrase core domain-containing protein</fullName>
    </recommendedName>
</protein>
<reference evidence="2" key="1">
    <citation type="submission" date="2020-11" db="EMBL/GenBank/DDBJ databases">
        <authorList>
            <consortium name="DOE Joint Genome Institute"/>
            <person name="Ahrendt S."/>
            <person name="Riley R."/>
            <person name="Andreopoulos W."/>
            <person name="Labutti K."/>
            <person name="Pangilinan J."/>
            <person name="Ruiz-Duenas F.J."/>
            <person name="Barrasa J.M."/>
            <person name="Sanchez-Garcia M."/>
            <person name="Camarero S."/>
            <person name="Miyauchi S."/>
            <person name="Serrano A."/>
            <person name="Linde D."/>
            <person name="Babiker R."/>
            <person name="Drula E."/>
            <person name="Ayuso-Fernandez I."/>
            <person name="Pacheco R."/>
            <person name="Padilla G."/>
            <person name="Ferreira P."/>
            <person name="Barriuso J."/>
            <person name="Kellner H."/>
            <person name="Castanera R."/>
            <person name="Alfaro M."/>
            <person name="Ramirez L."/>
            <person name="Pisabarro A.G."/>
            <person name="Kuo A."/>
            <person name="Tritt A."/>
            <person name="Lipzen A."/>
            <person name="He G."/>
            <person name="Yan M."/>
            <person name="Ng V."/>
            <person name="Cullen D."/>
            <person name="Martin F."/>
            <person name="Rosso M.-N."/>
            <person name="Henrissat B."/>
            <person name="Hibbett D."/>
            <person name="Martinez A.T."/>
            <person name="Grigoriev I.V."/>
        </authorList>
    </citation>
    <scope>NUCLEOTIDE SEQUENCE</scope>
    <source>
        <strain evidence="2">AH 40177</strain>
    </source>
</reference>
<dbReference type="PANTHER" id="PTHR46791">
    <property type="entry name" value="EXPRESSED PROTEIN"/>
    <property type="match status" value="1"/>
</dbReference>
<dbReference type="Pfam" id="PF24764">
    <property type="entry name" value="rva_4"/>
    <property type="match status" value="1"/>
</dbReference>
<dbReference type="Proteomes" id="UP000772434">
    <property type="component" value="Unassembled WGS sequence"/>
</dbReference>
<name>A0A9P5U8B4_9AGAR</name>
<dbReference type="InterPro" id="IPR058913">
    <property type="entry name" value="Integrase_dom_put"/>
</dbReference>
<dbReference type="PANTHER" id="PTHR46791:SF5">
    <property type="entry name" value="CLR5 DOMAIN-CONTAINING PROTEIN-RELATED"/>
    <property type="match status" value="1"/>
</dbReference>
<comment type="caution">
    <text evidence="2">The sequence shown here is derived from an EMBL/GenBank/DDBJ whole genome shotgun (WGS) entry which is preliminary data.</text>
</comment>
<evidence type="ECO:0000259" key="1">
    <source>
        <dbReference type="Pfam" id="PF24764"/>
    </source>
</evidence>
<dbReference type="AlphaFoldDB" id="A0A9P5U8B4"/>
<sequence>MNEVRGLERGSYIYGKSVHNIRIERLWVDVTRGFGKKWKDLFRALETAHGLNIDNDRHLWLLHHLFLERINNDIDVWIRSWNYHTLSSRTQTHQTPHVMYQQGMIEHGIRGIFPEPEEEQRGDEAYANYVGVDWDGIEDPQLLAHHRQHNPADLAGLSNEFDRDRPEEMSHVEVPAVQGLNEQGLASLDEFLHRLPYFSNMDQESLKQLWDSASNFARSLG</sequence>
<accession>A0A9P5U8B4</accession>
<evidence type="ECO:0000313" key="2">
    <source>
        <dbReference type="EMBL" id="KAF9069737.1"/>
    </source>
</evidence>
<proteinExistence type="predicted"/>
<dbReference type="EMBL" id="JADNRY010000047">
    <property type="protein sequence ID" value="KAF9069737.1"/>
    <property type="molecule type" value="Genomic_DNA"/>
</dbReference>
<feature type="domain" description="Integrase core" evidence="1">
    <location>
        <begin position="1"/>
        <end position="107"/>
    </location>
</feature>
<organism evidence="2 3">
    <name type="scientific">Rhodocollybia butyracea</name>
    <dbReference type="NCBI Taxonomy" id="206335"/>
    <lineage>
        <taxon>Eukaryota</taxon>
        <taxon>Fungi</taxon>
        <taxon>Dikarya</taxon>
        <taxon>Basidiomycota</taxon>
        <taxon>Agaricomycotina</taxon>
        <taxon>Agaricomycetes</taxon>
        <taxon>Agaricomycetidae</taxon>
        <taxon>Agaricales</taxon>
        <taxon>Marasmiineae</taxon>
        <taxon>Omphalotaceae</taxon>
        <taxon>Rhodocollybia</taxon>
    </lineage>
</organism>
<dbReference type="OrthoDB" id="3353107at2759"/>
<evidence type="ECO:0000313" key="3">
    <source>
        <dbReference type="Proteomes" id="UP000772434"/>
    </source>
</evidence>
<keyword evidence="3" id="KW-1185">Reference proteome</keyword>
<gene>
    <name evidence="2" type="ORF">BDP27DRAFT_1221896</name>
</gene>